<gene>
    <name evidence="2" type="ORF">LY89DRAFT_721225</name>
</gene>
<evidence type="ECO:0000256" key="1">
    <source>
        <dbReference type="SAM" id="Phobius"/>
    </source>
</evidence>
<evidence type="ECO:0000313" key="3">
    <source>
        <dbReference type="Proteomes" id="UP000070700"/>
    </source>
</evidence>
<dbReference type="EMBL" id="KQ947421">
    <property type="protein sequence ID" value="KUJ14123.1"/>
    <property type="molecule type" value="Genomic_DNA"/>
</dbReference>
<keyword evidence="1" id="KW-0472">Membrane</keyword>
<feature type="transmembrane region" description="Helical" evidence="1">
    <location>
        <begin position="49"/>
        <end position="68"/>
    </location>
</feature>
<keyword evidence="1" id="KW-1133">Transmembrane helix</keyword>
<accession>A0A194X1Q3</accession>
<evidence type="ECO:0000313" key="2">
    <source>
        <dbReference type="EMBL" id="KUJ14123.1"/>
    </source>
</evidence>
<dbReference type="AlphaFoldDB" id="A0A194X1Q3"/>
<dbReference type="RefSeq" id="XP_018068478.1">
    <property type="nucleotide sequence ID" value="XM_018218624.1"/>
</dbReference>
<dbReference type="KEGG" id="psco:LY89DRAFT_721225"/>
<name>A0A194X1Q3_MOLSC</name>
<keyword evidence="1" id="KW-0812">Transmembrane</keyword>
<reference evidence="2 3" key="1">
    <citation type="submission" date="2015-10" db="EMBL/GenBank/DDBJ databases">
        <title>Full genome of DAOMC 229536 Phialocephala scopiformis, a fungal endophyte of spruce producing the potent anti-insectan compound rugulosin.</title>
        <authorList>
            <consortium name="DOE Joint Genome Institute"/>
            <person name="Walker A.K."/>
            <person name="Frasz S.L."/>
            <person name="Seifert K.A."/>
            <person name="Miller J.D."/>
            <person name="Mondo S.J."/>
            <person name="Labutti K."/>
            <person name="Lipzen A."/>
            <person name="Dockter R."/>
            <person name="Kennedy M."/>
            <person name="Grigoriev I.V."/>
            <person name="Spatafora J.W."/>
        </authorList>
    </citation>
    <scope>NUCLEOTIDE SEQUENCE [LARGE SCALE GENOMIC DNA]</scope>
    <source>
        <strain evidence="2 3">CBS 120377</strain>
    </source>
</reference>
<organism evidence="2 3">
    <name type="scientific">Mollisia scopiformis</name>
    <name type="common">Conifer needle endophyte fungus</name>
    <name type="synonym">Phialocephala scopiformis</name>
    <dbReference type="NCBI Taxonomy" id="149040"/>
    <lineage>
        <taxon>Eukaryota</taxon>
        <taxon>Fungi</taxon>
        <taxon>Dikarya</taxon>
        <taxon>Ascomycota</taxon>
        <taxon>Pezizomycotina</taxon>
        <taxon>Leotiomycetes</taxon>
        <taxon>Helotiales</taxon>
        <taxon>Mollisiaceae</taxon>
        <taxon>Mollisia</taxon>
    </lineage>
</organism>
<dbReference type="InParanoid" id="A0A194X1Q3"/>
<proteinExistence type="predicted"/>
<dbReference type="GeneID" id="28828350"/>
<keyword evidence="3" id="KW-1185">Reference proteome</keyword>
<dbReference type="Proteomes" id="UP000070700">
    <property type="component" value="Unassembled WGS sequence"/>
</dbReference>
<sequence>MEMVEILDPLLLSSYKNAFFFSCCLFSLHFLVAFPRCVSRLIVLLLPRFMDISLSLSLMFLMVVYFTFHSYLTSHLVLMSTQLPVATRSFMVKVVVEAEEAEEVMEVMANHPIVPYTGSWGHQTERPLPYTELLDQVFRMLDSQCGFIRREVEYILSHQSTFSQKREPHLWKENNPDFPNAYVKYKLGKSTSASAMLIQPLGNENVEGEQCDTCKKSMEQAAKTRKKVSC</sequence>
<feature type="transmembrane region" description="Helical" evidence="1">
    <location>
        <begin position="18"/>
        <end position="37"/>
    </location>
</feature>
<protein>
    <submittedName>
        <fullName evidence="2">Uncharacterized protein</fullName>
    </submittedName>
</protein>